<organism evidence="1 2">
    <name type="scientific">Candidatus Pseudobacter hemicellulosilyticus</name>
    <dbReference type="NCBI Taxonomy" id="3121375"/>
    <lineage>
        <taxon>Bacteria</taxon>
        <taxon>Pseudomonadati</taxon>
        <taxon>Bacteroidota</taxon>
        <taxon>Chitinophagia</taxon>
        <taxon>Chitinophagales</taxon>
        <taxon>Chitinophagaceae</taxon>
        <taxon>Pseudobacter</taxon>
    </lineage>
</organism>
<proteinExistence type="predicted"/>
<name>A0AAJ5WS42_9BACT</name>
<evidence type="ECO:0000313" key="2">
    <source>
        <dbReference type="Proteomes" id="UP001220610"/>
    </source>
</evidence>
<reference evidence="1" key="1">
    <citation type="submission" date="2023-03" db="EMBL/GenBank/DDBJ databases">
        <title>Andean soil-derived lignocellulolytic bacterial consortium as a source of novel taxa and putative plastic-active enzymes.</title>
        <authorList>
            <person name="Diaz-Garcia L."/>
            <person name="Chuvochina M."/>
            <person name="Feuerriegel G."/>
            <person name="Bunk B."/>
            <person name="Sproer C."/>
            <person name="Streit W.R."/>
            <person name="Rodriguez L.M."/>
            <person name="Overmann J."/>
            <person name="Jimenez D.J."/>
        </authorList>
    </citation>
    <scope>NUCLEOTIDE SEQUENCE</scope>
    <source>
        <strain evidence="1">MAG 7</strain>
    </source>
</reference>
<dbReference type="Proteomes" id="UP001220610">
    <property type="component" value="Chromosome"/>
</dbReference>
<accession>A0AAJ5WS42</accession>
<dbReference type="EMBL" id="CP119311">
    <property type="protein sequence ID" value="WEK34678.1"/>
    <property type="molecule type" value="Genomic_DNA"/>
</dbReference>
<gene>
    <name evidence="1" type="ORF">P0Y53_19505</name>
</gene>
<evidence type="ECO:0000313" key="1">
    <source>
        <dbReference type="EMBL" id="WEK34678.1"/>
    </source>
</evidence>
<sequence length="115" mass="12872">MEPRKPAGFEDSLSSFGAVIFDSYCGEPVAWGFKLTNYLGEDLFNELGKHGRIVCVDGYKSVWALVIKTLSREEAATLYGEITNEEIGPRGGWKSTTFGQKTFVNPYLRPEKKLD</sequence>
<dbReference type="AlphaFoldDB" id="A0AAJ5WS42"/>
<protein>
    <submittedName>
        <fullName evidence="1">Uncharacterized protein</fullName>
    </submittedName>
</protein>